<organism evidence="3 4">
    <name type="scientific">Pseudoalteromonas tunicata D2</name>
    <dbReference type="NCBI Taxonomy" id="87626"/>
    <lineage>
        <taxon>Bacteria</taxon>
        <taxon>Pseudomonadati</taxon>
        <taxon>Pseudomonadota</taxon>
        <taxon>Gammaproteobacteria</taxon>
        <taxon>Alteromonadales</taxon>
        <taxon>Pseudoalteromonadaceae</taxon>
        <taxon>Pseudoalteromonas</taxon>
    </lineage>
</organism>
<keyword evidence="1" id="KW-0973">c-di-GMP</keyword>
<dbReference type="RefSeq" id="WP_009838472.1">
    <property type="nucleotide sequence ID" value="NZ_AAOH01000003.1"/>
</dbReference>
<evidence type="ECO:0000256" key="1">
    <source>
        <dbReference type="PIRNR" id="PIRNR028141"/>
    </source>
</evidence>
<comment type="function">
    <text evidence="1">Binds the second messenger bis-(3'-5') cyclic dimeric guanosine monophosphate (c-di-GMP). Can bind two c-di-GMP molecules per monomer. May play a role in bacterial second-messenger regulated processes. Binding to c-di-GMP induces a conformational change of the C- and N-termini resulting in the exposure of a highly negative surface on one side of the protein to a possible effector protein.</text>
</comment>
<evidence type="ECO:0000313" key="3">
    <source>
        <dbReference type="EMBL" id="EAR29211.1"/>
    </source>
</evidence>
<evidence type="ECO:0000259" key="2">
    <source>
        <dbReference type="Pfam" id="PF07238"/>
    </source>
</evidence>
<comment type="subunit">
    <text evidence="1">Monomer in both c-di-GMP-bound and free forms.</text>
</comment>
<dbReference type="STRING" id="87626.PTD2_09204"/>
<dbReference type="Pfam" id="PF07238">
    <property type="entry name" value="PilZ"/>
    <property type="match status" value="1"/>
</dbReference>
<sequence length="120" mass="13702">MEDRRRFTRIIFSTPAFLSNMGIVWSCTLIDLALKGALVEKPDNWKDGEVKRVMLSFKLAGSDIEISMNMLVSHEGQNHLGLLCEQIDIDSATHLKRLIELNVGDDKLLHRDFDNLLHPE</sequence>
<keyword evidence="1" id="KW-0547">Nucleotide-binding</keyword>
<feature type="domain" description="PilZ" evidence="2">
    <location>
        <begin position="3"/>
        <end position="100"/>
    </location>
</feature>
<accession>A4C9E6</accession>
<dbReference type="OrthoDB" id="5298508at2"/>
<dbReference type="Gene3D" id="2.40.10.220">
    <property type="entry name" value="predicted glycosyltransferase like domains"/>
    <property type="match status" value="1"/>
</dbReference>
<keyword evidence="4" id="KW-1185">Reference proteome</keyword>
<name>A4C9E6_9GAMM</name>
<evidence type="ECO:0000313" key="4">
    <source>
        <dbReference type="Proteomes" id="UP000006201"/>
    </source>
</evidence>
<comment type="caution">
    <text evidence="3">The sequence shown here is derived from an EMBL/GenBank/DDBJ whole genome shotgun (WGS) entry which is preliminary data.</text>
</comment>
<dbReference type="InterPro" id="IPR009875">
    <property type="entry name" value="PilZ_domain"/>
</dbReference>
<dbReference type="InterPro" id="IPR027021">
    <property type="entry name" value="C-di-GMP_BP_PA4608"/>
</dbReference>
<dbReference type="GO" id="GO:0035438">
    <property type="term" value="F:cyclic-di-GMP binding"/>
    <property type="evidence" value="ECO:0007669"/>
    <property type="project" value="InterPro"/>
</dbReference>
<reference evidence="3 4" key="1">
    <citation type="submission" date="2006-02" db="EMBL/GenBank/DDBJ databases">
        <authorList>
            <person name="Moran M.A."/>
            <person name="Kjelleberg S."/>
            <person name="Egan S."/>
            <person name="Saunders N."/>
            <person name="Thomas T."/>
            <person name="Ferriera S."/>
            <person name="Johnson J."/>
            <person name="Kravitz S."/>
            <person name="Halpern A."/>
            <person name="Remington K."/>
            <person name="Beeson K."/>
            <person name="Tran B."/>
            <person name="Rogers Y.-H."/>
            <person name="Friedman R."/>
            <person name="Venter J.C."/>
        </authorList>
    </citation>
    <scope>NUCLEOTIDE SEQUENCE [LARGE SCALE GENOMIC DNA]</scope>
    <source>
        <strain evidence="3 4">D2</strain>
    </source>
</reference>
<dbReference type="eggNOG" id="ENOG5032YUI">
    <property type="taxonomic scope" value="Bacteria"/>
</dbReference>
<dbReference type="AlphaFoldDB" id="A4C9E6"/>
<dbReference type="SUPFAM" id="SSF141371">
    <property type="entry name" value="PilZ domain-like"/>
    <property type="match status" value="1"/>
</dbReference>
<dbReference type="EMBL" id="AAOH01000003">
    <property type="protein sequence ID" value="EAR29211.1"/>
    <property type="molecule type" value="Genomic_DNA"/>
</dbReference>
<dbReference type="PIRSF" id="PIRSF028141">
    <property type="entry name" value="C-di-GMP_BP_PA4608"/>
    <property type="match status" value="1"/>
</dbReference>
<dbReference type="HOGENOM" id="CLU_146776_0_1_6"/>
<protein>
    <recommendedName>
        <fullName evidence="1">Cyclic diguanosine monophosphate-binding protein</fullName>
        <shortName evidence="1">c-di-GMP-binding protein</shortName>
    </recommendedName>
    <alternativeName>
        <fullName evidence="1">Pilz domain-containing protein</fullName>
    </alternativeName>
</protein>
<gene>
    <name evidence="3" type="ORF">PTD2_09204</name>
</gene>
<proteinExistence type="predicted"/>
<dbReference type="Proteomes" id="UP000006201">
    <property type="component" value="Unassembled WGS sequence"/>
</dbReference>